<evidence type="ECO:0000313" key="3">
    <source>
        <dbReference type="Proteomes" id="UP000516380"/>
    </source>
</evidence>
<dbReference type="AlphaFoldDB" id="A0A7G1ICU1"/>
<dbReference type="Proteomes" id="UP000516380">
    <property type="component" value="Chromosome"/>
</dbReference>
<sequence>MKPASVGAGGGLGGGALAKPWAPGIDAKSVPAGAAGGTAGGSVPRGGLMGGGMPMGVPGQGQGNAKNKSAQQEEEALYTETRAWTEGLIGIGRPDENEEQ</sequence>
<organism evidence="2 3">
    <name type="scientific">Mycobacterium kansasii</name>
    <dbReference type="NCBI Taxonomy" id="1768"/>
    <lineage>
        <taxon>Bacteria</taxon>
        <taxon>Bacillati</taxon>
        <taxon>Actinomycetota</taxon>
        <taxon>Actinomycetes</taxon>
        <taxon>Mycobacteriales</taxon>
        <taxon>Mycobacteriaceae</taxon>
        <taxon>Mycobacterium</taxon>
    </lineage>
</organism>
<dbReference type="EMBL" id="AP023343">
    <property type="protein sequence ID" value="BCI86278.1"/>
    <property type="molecule type" value="Genomic_DNA"/>
</dbReference>
<gene>
    <name evidence="2" type="ORF">NIIDMKKI_14840</name>
</gene>
<evidence type="ECO:0000313" key="2">
    <source>
        <dbReference type="EMBL" id="BCI86278.1"/>
    </source>
</evidence>
<feature type="compositionally biased region" description="Gly residues" evidence="1">
    <location>
        <begin position="7"/>
        <end position="16"/>
    </location>
</feature>
<accession>A0A7G1ICU1</accession>
<feature type="region of interest" description="Disordered" evidence="1">
    <location>
        <begin position="1"/>
        <end position="100"/>
    </location>
</feature>
<protein>
    <submittedName>
        <fullName evidence="2">Uncharacterized protein</fullName>
    </submittedName>
</protein>
<feature type="compositionally biased region" description="Gly residues" evidence="1">
    <location>
        <begin position="34"/>
        <end position="62"/>
    </location>
</feature>
<name>A0A7G1ICU1_MYCKA</name>
<reference evidence="2 3" key="1">
    <citation type="submission" date="2020-07" db="EMBL/GenBank/DDBJ databases">
        <title>Mycobacterium kansasii (former subtype) with zoonotic potential isolated from diseased indoor pet cat, Japan.</title>
        <authorList>
            <person name="Fukano H."/>
            <person name="Terazono T."/>
            <person name="Hoshino Y."/>
        </authorList>
    </citation>
    <scope>NUCLEOTIDE SEQUENCE [LARGE SCALE GENOMIC DNA]</scope>
    <source>
        <strain evidence="2 3">Kuro-I</strain>
    </source>
</reference>
<evidence type="ECO:0000256" key="1">
    <source>
        <dbReference type="SAM" id="MobiDB-lite"/>
    </source>
</evidence>
<proteinExistence type="predicted"/>
<keyword evidence="3" id="KW-1185">Reference proteome</keyword>